<evidence type="ECO:0000313" key="3">
    <source>
        <dbReference type="Proteomes" id="UP000600565"/>
    </source>
</evidence>
<dbReference type="Pfam" id="PF02811">
    <property type="entry name" value="PHP"/>
    <property type="match status" value="1"/>
</dbReference>
<sequence length="277" mass="31119">MLIDLHMHTNCSDGELTPEQLVTLIREQQVTHFAIADHDTIKAYEQLANTEFTQSTLITALEFNTDGPNGELHILGYGLDLQNEQLIHYCNMRREERIHWSKKIVVKLQQLGYPIDYEKVQQRAEGGIIVRTHIADELVSLGYFENTQAAYEKLLTKGAPAFEVRKGATSAEAIQMIHHAGGLAVLAHPGIYKFDYSIEKVIAEGIDGIEVFYPLHSQEQVIHFKKIADNYNLYKTVGSDFHGVHSRSPYLPGSVVYEEADVVPFLVALSKKSGVNV</sequence>
<protein>
    <submittedName>
        <fullName evidence="2">PHP domain-containing protein</fullName>
    </submittedName>
</protein>
<name>A0ABR8XSH8_9BACL</name>
<dbReference type="Gene3D" id="3.20.20.140">
    <property type="entry name" value="Metal-dependent hydrolases"/>
    <property type="match status" value="1"/>
</dbReference>
<dbReference type="RefSeq" id="WP_191705356.1">
    <property type="nucleotide sequence ID" value="NZ_JACSPW010000025.1"/>
</dbReference>
<gene>
    <name evidence="2" type="ORF">H9632_17560</name>
</gene>
<dbReference type="EMBL" id="JACSPW010000025">
    <property type="protein sequence ID" value="MBD8034871.1"/>
    <property type="molecule type" value="Genomic_DNA"/>
</dbReference>
<dbReference type="CDD" id="cd07438">
    <property type="entry name" value="PHP_HisPPase_AMP"/>
    <property type="match status" value="1"/>
</dbReference>
<dbReference type="InterPro" id="IPR052018">
    <property type="entry name" value="PHP_domain"/>
</dbReference>
<dbReference type="PANTHER" id="PTHR42924:SF3">
    <property type="entry name" value="POLYMERASE_HISTIDINOL PHOSPHATASE N-TERMINAL DOMAIN-CONTAINING PROTEIN"/>
    <property type="match status" value="1"/>
</dbReference>
<proteinExistence type="predicted"/>
<dbReference type="InterPro" id="IPR004013">
    <property type="entry name" value="PHP_dom"/>
</dbReference>
<keyword evidence="3" id="KW-1185">Reference proteome</keyword>
<reference evidence="2 3" key="1">
    <citation type="submission" date="2020-08" db="EMBL/GenBank/DDBJ databases">
        <title>A Genomic Blueprint of the Chicken Gut Microbiome.</title>
        <authorList>
            <person name="Gilroy R."/>
            <person name="Ravi A."/>
            <person name="Getino M."/>
            <person name="Pursley I."/>
            <person name="Horton D.L."/>
            <person name="Alikhan N.-F."/>
            <person name="Baker D."/>
            <person name="Gharbi K."/>
            <person name="Hall N."/>
            <person name="Watson M."/>
            <person name="Adriaenssens E.M."/>
            <person name="Foster-Nyarko E."/>
            <person name="Jarju S."/>
            <person name="Secka A."/>
            <person name="Antonio M."/>
            <person name="Oren A."/>
            <person name="Chaudhuri R."/>
            <person name="La Ragione R.M."/>
            <person name="Hildebrand F."/>
            <person name="Pallen M.J."/>
        </authorList>
    </citation>
    <scope>NUCLEOTIDE SEQUENCE [LARGE SCALE GENOMIC DNA]</scope>
    <source>
        <strain evidence="2 3">Sa1YVA6</strain>
    </source>
</reference>
<dbReference type="Proteomes" id="UP000600565">
    <property type="component" value="Unassembled WGS sequence"/>
</dbReference>
<dbReference type="SMART" id="SM00481">
    <property type="entry name" value="POLIIIAc"/>
    <property type="match status" value="1"/>
</dbReference>
<evidence type="ECO:0000259" key="1">
    <source>
        <dbReference type="SMART" id="SM00481"/>
    </source>
</evidence>
<dbReference type="PANTHER" id="PTHR42924">
    <property type="entry name" value="EXONUCLEASE"/>
    <property type="match status" value="1"/>
</dbReference>
<organism evidence="2 3">
    <name type="scientific">Solibacillus merdavium</name>
    <dbReference type="NCBI Taxonomy" id="2762218"/>
    <lineage>
        <taxon>Bacteria</taxon>
        <taxon>Bacillati</taxon>
        <taxon>Bacillota</taxon>
        <taxon>Bacilli</taxon>
        <taxon>Bacillales</taxon>
        <taxon>Caryophanaceae</taxon>
        <taxon>Solibacillus</taxon>
    </lineage>
</organism>
<dbReference type="InterPro" id="IPR016195">
    <property type="entry name" value="Pol/histidinol_Pase-like"/>
</dbReference>
<dbReference type="InterPro" id="IPR003141">
    <property type="entry name" value="Pol/His_phosphatase_N"/>
</dbReference>
<feature type="domain" description="Polymerase/histidinol phosphatase N-terminal" evidence="1">
    <location>
        <begin position="3"/>
        <end position="67"/>
    </location>
</feature>
<accession>A0ABR8XSH8</accession>
<evidence type="ECO:0000313" key="2">
    <source>
        <dbReference type="EMBL" id="MBD8034871.1"/>
    </source>
</evidence>
<comment type="caution">
    <text evidence="2">The sequence shown here is derived from an EMBL/GenBank/DDBJ whole genome shotgun (WGS) entry which is preliminary data.</text>
</comment>
<dbReference type="SUPFAM" id="SSF89550">
    <property type="entry name" value="PHP domain-like"/>
    <property type="match status" value="1"/>
</dbReference>
<dbReference type="Gene3D" id="1.10.150.650">
    <property type="match status" value="1"/>
</dbReference>